<dbReference type="GO" id="GO:0008168">
    <property type="term" value="F:methyltransferase activity"/>
    <property type="evidence" value="ECO:0007669"/>
    <property type="project" value="UniProtKB-KW"/>
</dbReference>
<evidence type="ECO:0000256" key="3">
    <source>
        <dbReference type="ARBA" id="ARBA00021704"/>
    </source>
</evidence>
<keyword evidence="4" id="KW-0819">tRNA processing</keyword>
<keyword evidence="8" id="KW-0489">Methyltransferase</keyword>
<dbReference type="GO" id="GO:0031515">
    <property type="term" value="C:tRNA (m1A) methyltransferase complex"/>
    <property type="evidence" value="ECO:0007669"/>
    <property type="project" value="InterPro"/>
</dbReference>
<organism evidence="8 9">
    <name type="scientific">Diplodia seriata</name>
    <dbReference type="NCBI Taxonomy" id="420778"/>
    <lineage>
        <taxon>Eukaryota</taxon>
        <taxon>Fungi</taxon>
        <taxon>Dikarya</taxon>
        <taxon>Ascomycota</taxon>
        <taxon>Pezizomycotina</taxon>
        <taxon>Dothideomycetes</taxon>
        <taxon>Dothideomycetes incertae sedis</taxon>
        <taxon>Botryosphaeriales</taxon>
        <taxon>Botryosphaeriaceae</taxon>
        <taxon>Diplodia</taxon>
    </lineage>
</organism>
<dbReference type="OrthoDB" id="10254665at2759"/>
<comment type="subcellular location">
    <subcellularLocation>
        <location evidence="1">Nucleus</location>
    </subcellularLocation>
</comment>
<feature type="region of interest" description="Disordered" evidence="7">
    <location>
        <begin position="78"/>
        <end position="103"/>
    </location>
</feature>
<keyword evidence="8" id="KW-0808">Transferase</keyword>
<dbReference type="EMBL" id="MSZU01000074">
    <property type="protein sequence ID" value="OMP89331.1"/>
    <property type="molecule type" value="Genomic_DNA"/>
</dbReference>
<proteinExistence type="inferred from homology"/>
<dbReference type="Proteomes" id="UP000190776">
    <property type="component" value="Unassembled WGS sequence"/>
</dbReference>
<dbReference type="GO" id="GO:0005634">
    <property type="term" value="C:nucleus"/>
    <property type="evidence" value="ECO:0007669"/>
    <property type="project" value="UniProtKB-SubCell"/>
</dbReference>
<evidence type="ECO:0000256" key="5">
    <source>
        <dbReference type="ARBA" id="ARBA00023242"/>
    </source>
</evidence>
<dbReference type="InterPro" id="IPR017423">
    <property type="entry name" value="TRM6"/>
</dbReference>
<evidence type="ECO:0000256" key="6">
    <source>
        <dbReference type="ARBA" id="ARBA00032319"/>
    </source>
</evidence>
<dbReference type="STRING" id="420778.A0A1S8BP83"/>
<gene>
    <name evidence="8" type="ORF">BK809_0006055</name>
</gene>
<keyword evidence="5" id="KW-0539">Nucleus</keyword>
<comment type="similarity">
    <text evidence="2">Belongs to the TRM6/GCD10 family.</text>
</comment>
<name>A0A1S8BP83_9PEZI</name>
<evidence type="ECO:0000256" key="4">
    <source>
        <dbReference type="ARBA" id="ARBA00022694"/>
    </source>
</evidence>
<evidence type="ECO:0000313" key="9">
    <source>
        <dbReference type="Proteomes" id="UP000190776"/>
    </source>
</evidence>
<protein>
    <recommendedName>
        <fullName evidence="3">tRNA (adenine(58)-N(1))-methyltransferase non-catalytic subunit TRM6</fullName>
    </recommendedName>
    <alternativeName>
        <fullName evidence="6">tRNA(m1A58)-methyltransferase subunit TRM6</fullName>
    </alternativeName>
</protein>
<evidence type="ECO:0000256" key="7">
    <source>
        <dbReference type="SAM" id="MobiDB-lite"/>
    </source>
</evidence>
<dbReference type="Pfam" id="PF04189">
    <property type="entry name" value="Gcd10p"/>
    <property type="match status" value="1"/>
</dbReference>
<evidence type="ECO:0000256" key="1">
    <source>
        <dbReference type="ARBA" id="ARBA00004123"/>
    </source>
</evidence>
<accession>A0A1S8BP83</accession>
<reference evidence="8 9" key="1">
    <citation type="submission" date="2017-01" db="EMBL/GenBank/DDBJ databases">
        <title>Draft genome sequence of Diplodia seriata F98.1, a fungal species involved in grapevine trunk diseases.</title>
        <authorList>
            <person name="Robert-Siegwald G."/>
            <person name="Vallet J."/>
            <person name="Abou-Mansour E."/>
            <person name="Xu J."/>
            <person name="Rey P."/>
            <person name="Bertsch C."/>
            <person name="Rego C."/>
            <person name="Larignon P."/>
            <person name="Fontaine F."/>
            <person name="Lebrun M.-H."/>
        </authorList>
    </citation>
    <scope>NUCLEOTIDE SEQUENCE [LARGE SCALE GENOMIC DNA]</scope>
    <source>
        <strain evidence="8 9">F98.1</strain>
    </source>
</reference>
<feature type="region of interest" description="Disordered" evidence="7">
    <location>
        <begin position="271"/>
        <end position="339"/>
    </location>
</feature>
<sequence>MHTRIRPHSFVVLRLPSGLLKVLEIVPNTTVSIGKFGTFPANHLLGRPFNVTYEILDREDGKDETELRIVPAAELHEHIIKSEEAPPSEGTPDPTPDGDAAEPAGLEFDIVGENGEVLMRSNRLTVDDPSRQTLSMEEIEELKKAGTGSGKDIIAKIMAAHKALDEKTAFSLAKYTLRKSKKYLKRFTVLPMDASMLGEVMIEREGHRVMDIREESQGLIGAWANIHYGGACELQPSDTQEGAFVGGGRWLVVDDTGGLVVASLAEKMGILYPPEEDDFDDSSEEDDAKPEDEEMADAPVEQEAQPVEQQSAAGEEIDGTADGTAQKPRPFSGRSNQKVIPAQSAPVNTLTLLHSHAQPNVALLKYFGYDAASPTQSTTHPLYTHLKSLSWLQLINPEDDVGYAEPESVTPEVLATWKSGKRGTYWRKRRRWERVKRVVDETRAGGFDGLVVASFMAPATILKHTVPLLRGGAQVVVYSPTIEPVTELMDLYSRERKTAFIGRTINPKPGTKPFDPETATEEERNEFEDDFPLNPTLLLAPVLQTSRVRGWQVLPGRTHPLMTSRGGPEGFVFSATRVMPAGGRVEARGKFTKKKRVAVEEKAESAAEDGQKEAKKAKVEAAEQKATDVADTA</sequence>
<feature type="compositionally biased region" description="Low complexity" evidence="7">
    <location>
        <begin position="298"/>
        <end position="313"/>
    </location>
</feature>
<dbReference type="AlphaFoldDB" id="A0A1S8BP83"/>
<comment type="caution">
    <text evidence="8">The sequence shown here is derived from an EMBL/GenBank/DDBJ whole genome shotgun (WGS) entry which is preliminary data.</text>
</comment>
<dbReference type="PANTHER" id="PTHR12945:SF0">
    <property type="entry name" value="TRNA (ADENINE(58)-N(1))-METHYLTRANSFERASE NON-CATALYTIC SUBUNIT TRM6"/>
    <property type="match status" value="1"/>
</dbReference>
<dbReference type="PANTHER" id="PTHR12945">
    <property type="entry name" value="TRANSLATION INITIATION FACTOR EIF3-RELATED"/>
    <property type="match status" value="1"/>
</dbReference>
<evidence type="ECO:0000256" key="2">
    <source>
        <dbReference type="ARBA" id="ARBA00008320"/>
    </source>
</evidence>
<evidence type="ECO:0000313" key="8">
    <source>
        <dbReference type="EMBL" id="OMP89331.1"/>
    </source>
</evidence>
<feature type="region of interest" description="Disordered" evidence="7">
    <location>
        <begin position="602"/>
        <end position="633"/>
    </location>
</feature>
<feature type="compositionally biased region" description="Acidic residues" evidence="7">
    <location>
        <begin position="274"/>
        <end position="296"/>
    </location>
</feature>
<dbReference type="GO" id="GO:0030488">
    <property type="term" value="P:tRNA methylation"/>
    <property type="evidence" value="ECO:0007669"/>
    <property type="project" value="InterPro"/>
</dbReference>